<name>A0AAD6DQ99_9EURO</name>
<evidence type="ECO:0000313" key="1">
    <source>
        <dbReference type="EMBL" id="KAJ5590170.1"/>
    </source>
</evidence>
<keyword evidence="2" id="KW-1185">Reference proteome</keyword>
<gene>
    <name evidence="1" type="ORF">N7450_004142</name>
</gene>
<sequence>MKDLSAQMRGLQTALTLVIQLLGHVSEDDASLYSSRLFAFDDEVVNSTAYRQVLANAYARDSSTGARITNDATCPQSEEIVLQNTKNAVFIRFLYANTSIIGIGEGIEGKRKSPTVTSLSSFTPLAIDLVKEFLRKRNLSA</sequence>
<reference evidence="1 2" key="1">
    <citation type="journal article" date="2023" name="IMA Fungus">
        <title>Comparative genomic study of the Penicillium genus elucidates a diverse pangenome and 15 lateral gene transfer events.</title>
        <authorList>
            <person name="Petersen C."/>
            <person name="Sorensen T."/>
            <person name="Nielsen M.R."/>
            <person name="Sondergaard T.E."/>
            <person name="Sorensen J.L."/>
            <person name="Fitzpatrick D.A."/>
            <person name="Frisvad J.C."/>
            <person name="Nielsen K.L."/>
        </authorList>
    </citation>
    <scope>NUCLEOTIDE SEQUENCE [LARGE SCALE GENOMIC DNA]</scope>
    <source>
        <strain evidence="1 2">IBT 29057</strain>
    </source>
</reference>
<comment type="caution">
    <text evidence="1">The sequence shown here is derived from an EMBL/GenBank/DDBJ whole genome shotgun (WGS) entry which is preliminary data.</text>
</comment>
<proteinExistence type="predicted"/>
<evidence type="ECO:0000313" key="2">
    <source>
        <dbReference type="Proteomes" id="UP001216150"/>
    </source>
</evidence>
<dbReference type="Proteomes" id="UP001216150">
    <property type="component" value="Unassembled WGS sequence"/>
</dbReference>
<dbReference type="AlphaFoldDB" id="A0AAD6DQ99"/>
<accession>A0AAD6DQ99</accession>
<dbReference type="EMBL" id="JAQJAC010000003">
    <property type="protein sequence ID" value="KAJ5590170.1"/>
    <property type="molecule type" value="Genomic_DNA"/>
</dbReference>
<organism evidence="1 2">
    <name type="scientific">Penicillium hetheringtonii</name>
    <dbReference type="NCBI Taxonomy" id="911720"/>
    <lineage>
        <taxon>Eukaryota</taxon>
        <taxon>Fungi</taxon>
        <taxon>Dikarya</taxon>
        <taxon>Ascomycota</taxon>
        <taxon>Pezizomycotina</taxon>
        <taxon>Eurotiomycetes</taxon>
        <taxon>Eurotiomycetidae</taxon>
        <taxon>Eurotiales</taxon>
        <taxon>Aspergillaceae</taxon>
        <taxon>Penicillium</taxon>
    </lineage>
</organism>
<protein>
    <submittedName>
        <fullName evidence="1">Uncharacterized protein</fullName>
    </submittedName>
</protein>